<evidence type="ECO:0000313" key="1">
    <source>
        <dbReference type="EMBL" id="VDP87670.1"/>
    </source>
</evidence>
<sequence length="220" mass="24314">MVFKALTTALKLNAQDSKIKSSGHRTVLTKAMCPKELRMYLSACKFLATCLLMPEYKAPQFPFYRWVFVDEVPSSKGSQSLSRSSSANVPQSFIPYITEVTKLLQLPVPQDNVMLRIPGTLKAVFNYYSVLLESIRESSETPLAALNVLSRNAVLTEAASFGQVVTWYGFIKTLAKCLETRSNNPTDHLINSSTAENGVILELALEAALAQEFPEAIASR</sequence>
<dbReference type="PANTHER" id="PTHR14042:SF24">
    <property type="entry name" value="PROTEIN DOPEY-1 HOMOLOG"/>
    <property type="match status" value="1"/>
</dbReference>
<evidence type="ECO:0000313" key="2">
    <source>
        <dbReference type="Proteomes" id="UP000272942"/>
    </source>
</evidence>
<dbReference type="InterPro" id="IPR040314">
    <property type="entry name" value="DOP1"/>
</dbReference>
<dbReference type="GO" id="GO:0005802">
    <property type="term" value="C:trans-Golgi network"/>
    <property type="evidence" value="ECO:0007669"/>
    <property type="project" value="TreeGrafter"/>
</dbReference>
<dbReference type="PANTHER" id="PTHR14042">
    <property type="entry name" value="DOPEY-RELATED"/>
    <property type="match status" value="1"/>
</dbReference>
<name>A0A183AV35_9TREM</name>
<keyword evidence="2" id="KW-1185">Reference proteome</keyword>
<evidence type="ECO:0000313" key="3">
    <source>
        <dbReference type="WBParaSite" id="ECPE_0001085301-mRNA-1"/>
    </source>
</evidence>
<dbReference type="Proteomes" id="UP000272942">
    <property type="component" value="Unassembled WGS sequence"/>
</dbReference>
<reference evidence="1 2" key="2">
    <citation type="submission" date="2018-11" db="EMBL/GenBank/DDBJ databases">
        <authorList>
            <consortium name="Pathogen Informatics"/>
        </authorList>
    </citation>
    <scope>NUCLEOTIDE SEQUENCE [LARGE SCALE GENOMIC DNA]</scope>
    <source>
        <strain evidence="1 2">Egypt</strain>
    </source>
</reference>
<dbReference type="EMBL" id="UZAN01049746">
    <property type="protein sequence ID" value="VDP87670.1"/>
    <property type="molecule type" value="Genomic_DNA"/>
</dbReference>
<reference evidence="3" key="1">
    <citation type="submission" date="2016-06" db="UniProtKB">
        <authorList>
            <consortium name="WormBaseParasite"/>
        </authorList>
    </citation>
    <scope>IDENTIFICATION</scope>
</reference>
<dbReference type="WBParaSite" id="ECPE_0001085301-mRNA-1">
    <property type="protein sequence ID" value="ECPE_0001085301-mRNA-1"/>
    <property type="gene ID" value="ECPE_0001085301"/>
</dbReference>
<organism evidence="3">
    <name type="scientific">Echinostoma caproni</name>
    <dbReference type="NCBI Taxonomy" id="27848"/>
    <lineage>
        <taxon>Eukaryota</taxon>
        <taxon>Metazoa</taxon>
        <taxon>Spiralia</taxon>
        <taxon>Lophotrochozoa</taxon>
        <taxon>Platyhelminthes</taxon>
        <taxon>Trematoda</taxon>
        <taxon>Digenea</taxon>
        <taxon>Plagiorchiida</taxon>
        <taxon>Echinostomata</taxon>
        <taxon>Echinostomatoidea</taxon>
        <taxon>Echinostomatidae</taxon>
        <taxon>Echinostoma</taxon>
    </lineage>
</organism>
<proteinExistence type="predicted"/>
<accession>A0A183AV35</accession>
<dbReference type="GO" id="GO:0005829">
    <property type="term" value="C:cytosol"/>
    <property type="evidence" value="ECO:0007669"/>
    <property type="project" value="GOC"/>
</dbReference>
<dbReference type="OrthoDB" id="6270013at2759"/>
<dbReference type="GO" id="GO:0006895">
    <property type="term" value="P:Golgi to endosome transport"/>
    <property type="evidence" value="ECO:0007669"/>
    <property type="project" value="InterPro"/>
</dbReference>
<protein>
    <submittedName>
        <fullName evidence="3">Ras-GAP domain-containing protein</fullName>
    </submittedName>
</protein>
<dbReference type="GO" id="GO:0005768">
    <property type="term" value="C:endosome"/>
    <property type="evidence" value="ECO:0007669"/>
    <property type="project" value="TreeGrafter"/>
</dbReference>
<dbReference type="AlphaFoldDB" id="A0A183AV35"/>
<gene>
    <name evidence="1" type="ORF">ECPE_LOCUS10820</name>
</gene>